<reference evidence="1" key="1">
    <citation type="journal article" date="2015" name="Nature">
        <title>Complex archaea that bridge the gap between prokaryotes and eukaryotes.</title>
        <authorList>
            <person name="Spang A."/>
            <person name="Saw J.H."/>
            <person name="Jorgensen S.L."/>
            <person name="Zaremba-Niedzwiedzka K."/>
            <person name="Martijn J."/>
            <person name="Lind A.E."/>
            <person name="van Eijk R."/>
            <person name="Schleper C."/>
            <person name="Guy L."/>
            <person name="Ettema T.J."/>
        </authorList>
    </citation>
    <scope>NUCLEOTIDE SEQUENCE</scope>
</reference>
<feature type="non-terminal residue" evidence="1">
    <location>
        <position position="215"/>
    </location>
</feature>
<accession>A0A0F9AY57</accession>
<gene>
    <name evidence="1" type="ORF">LCGC14_2516690</name>
</gene>
<protein>
    <submittedName>
        <fullName evidence="1">Uncharacterized protein</fullName>
    </submittedName>
</protein>
<proteinExistence type="predicted"/>
<dbReference type="EMBL" id="LAZR01040498">
    <property type="protein sequence ID" value="KKL14335.1"/>
    <property type="molecule type" value="Genomic_DNA"/>
</dbReference>
<organism evidence="1">
    <name type="scientific">marine sediment metagenome</name>
    <dbReference type="NCBI Taxonomy" id="412755"/>
    <lineage>
        <taxon>unclassified sequences</taxon>
        <taxon>metagenomes</taxon>
        <taxon>ecological metagenomes</taxon>
    </lineage>
</organism>
<evidence type="ECO:0000313" key="1">
    <source>
        <dbReference type="EMBL" id="KKL14335.1"/>
    </source>
</evidence>
<comment type="caution">
    <text evidence="1">The sequence shown here is derived from an EMBL/GenBank/DDBJ whole genome shotgun (WGS) entry which is preliminary data.</text>
</comment>
<sequence length="215" mass="24228">MKSSRVLKGLACAMLVMSLMVQTATALTTSYHVVVARAAVAYGQSSEPSGVLWAGSSGYDGANGLNGKTIRFYYRRLGSSTWKVFRSTQTEILSIPGLGDLNGIFRITHRPTRNIQYQTRFLGDGTHNASTSNTWTTYVRPRVWLSRRVIKSKRIIKLRAKVKPRNKGKIVVFKVRRKGEKRWRRLGKARLNSKGYAVLLKKYGSKTKGLRYIKA</sequence>
<name>A0A0F9AY57_9ZZZZ</name>
<dbReference type="AlphaFoldDB" id="A0A0F9AY57"/>